<organism evidence="1 2">
    <name type="scientific">Microbacterium esteraromaticum</name>
    <dbReference type="NCBI Taxonomy" id="57043"/>
    <lineage>
        <taxon>Bacteria</taxon>
        <taxon>Bacillati</taxon>
        <taxon>Actinomycetota</taxon>
        <taxon>Actinomycetes</taxon>
        <taxon>Micrococcales</taxon>
        <taxon>Microbacteriaceae</taxon>
        <taxon>Microbacterium</taxon>
    </lineage>
</organism>
<accession>A0A1R4KC03</accession>
<keyword evidence="2" id="KW-1185">Reference proteome</keyword>
<evidence type="ECO:0000313" key="1">
    <source>
        <dbReference type="EMBL" id="SJN41768.1"/>
    </source>
</evidence>
<dbReference type="EMBL" id="FUKO01000029">
    <property type="protein sequence ID" value="SJN41768.1"/>
    <property type="molecule type" value="Genomic_DNA"/>
</dbReference>
<protein>
    <submittedName>
        <fullName evidence="1">Uncharacterized protein</fullName>
    </submittedName>
</protein>
<dbReference type="RefSeq" id="WP_087132395.1">
    <property type="nucleotide sequence ID" value="NZ_FUKO01000029.1"/>
</dbReference>
<reference evidence="1 2" key="1">
    <citation type="submission" date="2017-02" db="EMBL/GenBank/DDBJ databases">
        <authorList>
            <person name="Peterson S.W."/>
        </authorList>
    </citation>
    <scope>NUCLEOTIDE SEQUENCE [LARGE SCALE GENOMIC DNA]</scope>
    <source>
        <strain evidence="1 2">B Mb 05.01</strain>
    </source>
</reference>
<sequence length="288" mass="32395">MREHPRGEAPPMRWEDLSARAGRNDKPAILLTAIAMDVLTDPQQIRIGLEDAWTTCEWPGRAADYDVWRYAFDVAGADGKYLHEHELRDLSSVPETLPLYRAATEGHELGLSWTTSFERAHWFATRIGAVSGHAHQIFEIDAPRELVMAYFHETRGESEYVIDTSGLLDDDLRVVEPAEWEYLLERERDAAALASFEADGDVVELSIEESVREQLGLMIDHLASTQTGSYTLDEATELVLSVPHKLTADVLGPVLEVVEDLYAHGDPSRRVSRYTIAQAVRHTLDETE</sequence>
<proteinExistence type="predicted"/>
<gene>
    <name evidence="1" type="ORF">FM104_11625</name>
</gene>
<dbReference type="AlphaFoldDB" id="A0A1R4KC03"/>
<dbReference type="Proteomes" id="UP000196320">
    <property type="component" value="Unassembled WGS sequence"/>
</dbReference>
<name>A0A1R4KC03_9MICO</name>
<evidence type="ECO:0000313" key="2">
    <source>
        <dbReference type="Proteomes" id="UP000196320"/>
    </source>
</evidence>
<dbReference type="OrthoDB" id="4634877at2"/>